<keyword evidence="3" id="KW-1185">Reference proteome</keyword>
<keyword evidence="1" id="KW-1133">Transmembrane helix</keyword>
<feature type="transmembrane region" description="Helical" evidence="1">
    <location>
        <begin position="20"/>
        <end position="40"/>
    </location>
</feature>
<dbReference type="AlphaFoldDB" id="A0A2T6ZF44"/>
<name>A0A2T6ZF44_TUBBO</name>
<dbReference type="Proteomes" id="UP000244722">
    <property type="component" value="Unassembled WGS sequence"/>
</dbReference>
<feature type="transmembrane region" description="Helical" evidence="1">
    <location>
        <begin position="52"/>
        <end position="70"/>
    </location>
</feature>
<reference evidence="2 3" key="1">
    <citation type="submission" date="2017-04" db="EMBL/GenBank/DDBJ databases">
        <title>Draft genome sequence of Tuber borchii Vittad., a whitish edible truffle.</title>
        <authorList>
            <consortium name="DOE Joint Genome Institute"/>
            <person name="Murat C."/>
            <person name="Kuo A."/>
            <person name="Barry K.W."/>
            <person name="Clum A."/>
            <person name="Dockter R.B."/>
            <person name="Fauchery L."/>
            <person name="Iotti M."/>
            <person name="Kohler A."/>
            <person name="Labutti K."/>
            <person name="Lindquist E.A."/>
            <person name="Lipzen A."/>
            <person name="Ohm R.A."/>
            <person name="Wang M."/>
            <person name="Grigoriev I.V."/>
            <person name="Zambonelli A."/>
            <person name="Martin F.M."/>
        </authorList>
    </citation>
    <scope>NUCLEOTIDE SEQUENCE [LARGE SCALE GENOMIC DNA]</scope>
    <source>
        <strain evidence="2 3">Tbo3840</strain>
    </source>
</reference>
<comment type="caution">
    <text evidence="2">The sequence shown here is derived from an EMBL/GenBank/DDBJ whole genome shotgun (WGS) entry which is preliminary data.</text>
</comment>
<gene>
    <name evidence="2" type="ORF">B9Z19DRAFT_484257</name>
</gene>
<dbReference type="EMBL" id="NESQ01000323">
    <property type="protein sequence ID" value="PUU74092.1"/>
    <property type="molecule type" value="Genomic_DNA"/>
</dbReference>
<keyword evidence="1" id="KW-0812">Transmembrane</keyword>
<keyword evidence="1" id="KW-0472">Membrane</keyword>
<protein>
    <submittedName>
        <fullName evidence="2">Uncharacterized protein</fullName>
    </submittedName>
</protein>
<evidence type="ECO:0000313" key="2">
    <source>
        <dbReference type="EMBL" id="PUU74092.1"/>
    </source>
</evidence>
<feature type="transmembrane region" description="Helical" evidence="1">
    <location>
        <begin position="85"/>
        <end position="104"/>
    </location>
</feature>
<proteinExistence type="predicted"/>
<accession>A0A2T6ZF44</accession>
<sequence length="111" mass="12923">MPLYFLALSGFNLALSRSYSLFVCLCIFLINVLGIRVVYPSIYLSYRIVSELVRKCTFFPLPSAFFFSFFPTKKYLLSSTCRVEVGYFFFFSFFSSLPFTIYFARTSFAVD</sequence>
<evidence type="ECO:0000256" key="1">
    <source>
        <dbReference type="SAM" id="Phobius"/>
    </source>
</evidence>
<organism evidence="2 3">
    <name type="scientific">Tuber borchii</name>
    <name type="common">White truffle</name>
    <dbReference type="NCBI Taxonomy" id="42251"/>
    <lineage>
        <taxon>Eukaryota</taxon>
        <taxon>Fungi</taxon>
        <taxon>Dikarya</taxon>
        <taxon>Ascomycota</taxon>
        <taxon>Pezizomycotina</taxon>
        <taxon>Pezizomycetes</taxon>
        <taxon>Pezizales</taxon>
        <taxon>Tuberaceae</taxon>
        <taxon>Tuber</taxon>
    </lineage>
</organism>
<evidence type="ECO:0000313" key="3">
    <source>
        <dbReference type="Proteomes" id="UP000244722"/>
    </source>
</evidence>